<evidence type="ECO:0000256" key="2">
    <source>
        <dbReference type="ARBA" id="ARBA00022771"/>
    </source>
</evidence>
<dbReference type="PANTHER" id="PTHR20922:SF13">
    <property type="entry name" value="DNL-TYPE ZINC FINGER PROTEIN"/>
    <property type="match status" value="1"/>
</dbReference>
<name>A0AA39XCZ4_9PEZI</name>
<evidence type="ECO:0000313" key="8">
    <source>
        <dbReference type="Proteomes" id="UP001175000"/>
    </source>
</evidence>
<accession>A0AA39XCZ4</accession>
<feature type="compositionally biased region" description="Polar residues" evidence="5">
    <location>
        <begin position="60"/>
        <end position="76"/>
    </location>
</feature>
<feature type="compositionally biased region" description="Low complexity" evidence="5">
    <location>
        <begin position="78"/>
        <end position="91"/>
    </location>
</feature>
<dbReference type="GO" id="GO:0008270">
    <property type="term" value="F:zinc ion binding"/>
    <property type="evidence" value="ECO:0007669"/>
    <property type="project" value="UniProtKB-KW"/>
</dbReference>
<dbReference type="AlphaFoldDB" id="A0AA39XCZ4"/>
<feature type="region of interest" description="Disordered" evidence="5">
    <location>
        <begin position="197"/>
        <end position="226"/>
    </location>
</feature>
<dbReference type="InterPro" id="IPR007853">
    <property type="entry name" value="Znf_DNL-typ"/>
</dbReference>
<feature type="region of interest" description="Disordered" evidence="5">
    <location>
        <begin position="36"/>
        <end position="103"/>
    </location>
</feature>
<feature type="domain" description="DNL-type" evidence="6">
    <location>
        <begin position="97"/>
        <end position="192"/>
    </location>
</feature>
<evidence type="ECO:0000313" key="7">
    <source>
        <dbReference type="EMBL" id="KAK0631664.1"/>
    </source>
</evidence>
<sequence length="226" mass="24885">MASLRAVPASLCCVARLSPSTTRTISTRLFHLPATRQRLPTLTKPSSLHPSTALRLQHTIPRSSTTQKTTPSSDQRQQSKSLPSTSTTPESPEQPRSPPPSYELIFTCTPCSTRSRHTISKQGYHHGTVLVTCPECRNRHIIADNLKIFGDKKINIEDILAERGQSIKKGTVSAEGDIEFWDDGNVTVRGVNEGEVRRWEKGKDDSGVVPGSTFKTVKPGEKEGEK</sequence>
<dbReference type="PANTHER" id="PTHR20922">
    <property type="entry name" value="DNL-TYPE ZINC FINGER PROTEIN"/>
    <property type="match status" value="1"/>
</dbReference>
<dbReference type="Pfam" id="PF05180">
    <property type="entry name" value="zf-DNL"/>
    <property type="match status" value="1"/>
</dbReference>
<dbReference type="GO" id="GO:0006457">
    <property type="term" value="P:protein folding"/>
    <property type="evidence" value="ECO:0007669"/>
    <property type="project" value="TreeGrafter"/>
</dbReference>
<evidence type="ECO:0000256" key="1">
    <source>
        <dbReference type="ARBA" id="ARBA00022723"/>
    </source>
</evidence>
<gene>
    <name evidence="7" type="ORF">B0T14DRAFT_502113</name>
</gene>
<keyword evidence="1" id="KW-0479">Metal-binding</keyword>
<dbReference type="InterPro" id="IPR024158">
    <property type="entry name" value="Mt_import_TIM15"/>
</dbReference>
<reference evidence="7" key="1">
    <citation type="submission" date="2023-06" db="EMBL/GenBank/DDBJ databases">
        <title>Genome-scale phylogeny and comparative genomics of the fungal order Sordariales.</title>
        <authorList>
            <consortium name="Lawrence Berkeley National Laboratory"/>
            <person name="Hensen N."/>
            <person name="Bonometti L."/>
            <person name="Westerberg I."/>
            <person name="Brannstrom I.O."/>
            <person name="Guillou S."/>
            <person name="Cros-Aarteil S."/>
            <person name="Calhoun S."/>
            <person name="Haridas S."/>
            <person name="Kuo A."/>
            <person name="Mondo S."/>
            <person name="Pangilinan J."/>
            <person name="Riley R."/>
            <person name="Labutti K."/>
            <person name="Andreopoulos B."/>
            <person name="Lipzen A."/>
            <person name="Chen C."/>
            <person name="Yanf M."/>
            <person name="Daum C."/>
            <person name="Ng V."/>
            <person name="Clum A."/>
            <person name="Steindorff A."/>
            <person name="Ohm R."/>
            <person name="Martin F."/>
            <person name="Silar P."/>
            <person name="Natvig D."/>
            <person name="Lalanne C."/>
            <person name="Gautier V."/>
            <person name="Ament-Velasquez S.L."/>
            <person name="Kruys A."/>
            <person name="Hutchinson M.I."/>
            <person name="Powell A.J."/>
            <person name="Barry K."/>
            <person name="Miller A.N."/>
            <person name="Grigoriev I.V."/>
            <person name="Debuchy R."/>
            <person name="Gladieux P."/>
            <person name="Thoren M.H."/>
            <person name="Johannesson H."/>
        </authorList>
    </citation>
    <scope>NUCLEOTIDE SEQUENCE</scope>
    <source>
        <strain evidence="7">CBS 606.72</strain>
    </source>
</reference>
<dbReference type="PROSITE" id="PS51501">
    <property type="entry name" value="ZF_DNL"/>
    <property type="match status" value="1"/>
</dbReference>
<dbReference type="GO" id="GO:0005739">
    <property type="term" value="C:mitochondrion"/>
    <property type="evidence" value="ECO:0007669"/>
    <property type="project" value="TreeGrafter"/>
</dbReference>
<evidence type="ECO:0000256" key="4">
    <source>
        <dbReference type="PROSITE-ProRule" id="PRU00834"/>
    </source>
</evidence>
<evidence type="ECO:0000256" key="5">
    <source>
        <dbReference type="SAM" id="MobiDB-lite"/>
    </source>
</evidence>
<feature type="compositionally biased region" description="Polar residues" evidence="5">
    <location>
        <begin position="38"/>
        <end position="50"/>
    </location>
</feature>
<comment type="caution">
    <text evidence="7">The sequence shown here is derived from an EMBL/GenBank/DDBJ whole genome shotgun (WGS) entry which is preliminary data.</text>
</comment>
<dbReference type="GO" id="GO:0050821">
    <property type="term" value="P:protein stabilization"/>
    <property type="evidence" value="ECO:0007669"/>
    <property type="project" value="TreeGrafter"/>
</dbReference>
<dbReference type="GO" id="GO:0030150">
    <property type="term" value="P:protein import into mitochondrial matrix"/>
    <property type="evidence" value="ECO:0007669"/>
    <property type="project" value="TreeGrafter"/>
</dbReference>
<keyword evidence="3" id="KW-0862">Zinc</keyword>
<keyword evidence="8" id="KW-1185">Reference proteome</keyword>
<dbReference type="GO" id="GO:0051087">
    <property type="term" value="F:protein-folding chaperone binding"/>
    <property type="evidence" value="ECO:0007669"/>
    <property type="project" value="TreeGrafter"/>
</dbReference>
<proteinExistence type="predicted"/>
<keyword evidence="2 4" id="KW-0863">Zinc-finger</keyword>
<organism evidence="7 8">
    <name type="scientific">Immersiella caudata</name>
    <dbReference type="NCBI Taxonomy" id="314043"/>
    <lineage>
        <taxon>Eukaryota</taxon>
        <taxon>Fungi</taxon>
        <taxon>Dikarya</taxon>
        <taxon>Ascomycota</taxon>
        <taxon>Pezizomycotina</taxon>
        <taxon>Sordariomycetes</taxon>
        <taxon>Sordariomycetidae</taxon>
        <taxon>Sordariales</taxon>
        <taxon>Lasiosphaeriaceae</taxon>
        <taxon>Immersiella</taxon>
    </lineage>
</organism>
<dbReference type="Proteomes" id="UP001175000">
    <property type="component" value="Unassembled WGS sequence"/>
</dbReference>
<dbReference type="EMBL" id="JAULSU010000001">
    <property type="protein sequence ID" value="KAK0631664.1"/>
    <property type="molecule type" value="Genomic_DNA"/>
</dbReference>
<evidence type="ECO:0000259" key="6">
    <source>
        <dbReference type="PROSITE" id="PS51501"/>
    </source>
</evidence>
<feature type="compositionally biased region" description="Basic and acidic residues" evidence="5">
    <location>
        <begin position="197"/>
        <end position="206"/>
    </location>
</feature>
<evidence type="ECO:0000256" key="3">
    <source>
        <dbReference type="ARBA" id="ARBA00022833"/>
    </source>
</evidence>
<protein>
    <submittedName>
        <fullName evidence="7">DNL zinc finger-domain-containing protein</fullName>
    </submittedName>
</protein>